<dbReference type="eggNOG" id="arCOG01631">
    <property type="taxonomic scope" value="Archaea"/>
</dbReference>
<dbReference type="EMBL" id="CP002051">
    <property type="protein sequence ID" value="ADI32680.1"/>
    <property type="molecule type" value="Genomic_DNA"/>
</dbReference>
<evidence type="ECO:0000256" key="3">
    <source>
        <dbReference type="ARBA" id="ARBA00022691"/>
    </source>
</evidence>
<dbReference type="GO" id="GO:0016279">
    <property type="term" value="F:protein-lysine N-methyltransferase activity"/>
    <property type="evidence" value="ECO:0007669"/>
    <property type="project" value="InterPro"/>
</dbReference>
<dbReference type="PANTHER" id="PTHR13610:SF11">
    <property type="entry name" value="METHYLTRANSFERASE DOMAIN-CONTAINING PROTEIN"/>
    <property type="match status" value="1"/>
</dbReference>
<dbReference type="InterPro" id="IPR026170">
    <property type="entry name" value="FAM173A/B"/>
</dbReference>
<keyword evidence="1 4" id="KW-0489">Methyltransferase</keyword>
<evidence type="ECO:0000313" key="4">
    <source>
        <dbReference type="EMBL" id="ADI32680.1"/>
    </source>
</evidence>
<dbReference type="AlphaFoldDB" id="D7DA84"/>
<dbReference type="GO" id="GO:0032259">
    <property type="term" value="P:methylation"/>
    <property type="evidence" value="ECO:0007669"/>
    <property type="project" value="UniProtKB-KW"/>
</dbReference>
<dbReference type="KEGG" id="shc:Shell_1592"/>
<dbReference type="NCBIfam" id="NF041081">
    <property type="entry name" value="prot_lys_mtase_Arch"/>
    <property type="match status" value="1"/>
</dbReference>
<dbReference type="InterPro" id="IPR053600">
    <property type="entry name" value="Lysine_N-MTase"/>
</dbReference>
<dbReference type="PANTHER" id="PTHR13610">
    <property type="entry name" value="METHYLTRANSFERASE DOMAIN-CONTAINING PROTEIN"/>
    <property type="match status" value="1"/>
</dbReference>
<accession>D7DA84</accession>
<evidence type="ECO:0000256" key="2">
    <source>
        <dbReference type="ARBA" id="ARBA00022679"/>
    </source>
</evidence>
<dbReference type="GeneID" id="9234885"/>
<gene>
    <name evidence="4" type="ordered locus">Shell_1592</name>
</gene>
<keyword evidence="5" id="KW-1185">Reference proteome</keyword>
<dbReference type="Pfam" id="PF06325">
    <property type="entry name" value="PrmA"/>
    <property type="match status" value="1"/>
</dbReference>
<dbReference type="OrthoDB" id="6027at2157"/>
<evidence type="ECO:0000313" key="5">
    <source>
        <dbReference type="Proteomes" id="UP000002573"/>
    </source>
</evidence>
<dbReference type="SUPFAM" id="SSF53335">
    <property type="entry name" value="S-adenosyl-L-methionine-dependent methyltransferases"/>
    <property type="match status" value="1"/>
</dbReference>
<keyword evidence="2" id="KW-0808">Transferase</keyword>
<protein>
    <submittedName>
        <fullName evidence="4">Putative RNA methylase</fullName>
    </submittedName>
</protein>
<dbReference type="Proteomes" id="UP000002573">
    <property type="component" value="Chromosome"/>
</dbReference>
<name>D7DA84_STAHD</name>
<dbReference type="InterPro" id="IPR029063">
    <property type="entry name" value="SAM-dependent_MTases_sf"/>
</dbReference>
<sequence length="160" mass="17960">MPYHVPYVPTPLHVARMMLKIAGAGPSDIVYDLGCGDGRILIIAVKEFNVKKAVGIDKDPERIREARKNAEKNGVSDRIVLINDDIFNVDISKATIVTMFLLTIVNEALRPKLEKELMDGARIVSHEFRIPGWKPSKVIDVRDNTGLTHTVYLYVKGKHK</sequence>
<proteinExistence type="predicted"/>
<organism evidence="4 5">
    <name type="scientific">Staphylothermus hellenicus (strain DSM 12710 / JCM 10830 / BK20S6-10-b1 / P8)</name>
    <dbReference type="NCBI Taxonomy" id="591019"/>
    <lineage>
        <taxon>Archaea</taxon>
        <taxon>Thermoproteota</taxon>
        <taxon>Thermoprotei</taxon>
        <taxon>Desulfurococcales</taxon>
        <taxon>Desulfurococcaceae</taxon>
        <taxon>Staphylothermus</taxon>
    </lineage>
</organism>
<evidence type="ECO:0000256" key="1">
    <source>
        <dbReference type="ARBA" id="ARBA00022603"/>
    </source>
</evidence>
<dbReference type="HOGENOM" id="CLU_068443_2_1_2"/>
<dbReference type="STRING" id="591019.Shell_1592"/>
<keyword evidence="3" id="KW-0949">S-adenosyl-L-methionine</keyword>
<dbReference type="RefSeq" id="WP_013143877.1">
    <property type="nucleotide sequence ID" value="NC_014205.1"/>
</dbReference>
<dbReference type="Gene3D" id="3.40.50.150">
    <property type="entry name" value="Vaccinia Virus protein VP39"/>
    <property type="match status" value="1"/>
</dbReference>
<reference evidence="5" key="1">
    <citation type="submission" date="2010-05" db="EMBL/GenBank/DDBJ databases">
        <title>Complete sequence of Staphylothermus hellenicus DSM 12710.</title>
        <authorList>
            <consortium name="US DOE Joint Genome Institute"/>
            <person name="Lucas S."/>
            <person name="Copeland A."/>
            <person name="Lapidus A."/>
            <person name="Cheng J.-F."/>
            <person name="Bruce D."/>
            <person name="Goodwin L."/>
            <person name="Pitluck S."/>
            <person name="Davenport K."/>
            <person name="Detter J.C."/>
            <person name="Han C."/>
            <person name="Tapia R."/>
            <person name="Larimer F."/>
            <person name="Land M."/>
            <person name="Hauser L."/>
            <person name="Kyrpides N."/>
            <person name="Mikhailova N."/>
            <person name="Anderson I.J."/>
            <person name="Woyke T."/>
        </authorList>
    </citation>
    <scope>NUCLEOTIDE SEQUENCE [LARGE SCALE GENOMIC DNA]</scope>
    <source>
        <strain evidence="5">DSM 12710 / JCM 10830 / BK20S6-10-b1 / P8</strain>
    </source>
</reference>
<dbReference type="CDD" id="cd02440">
    <property type="entry name" value="AdoMet_MTases"/>
    <property type="match status" value="1"/>
</dbReference>
<reference evidence="4 5" key="2">
    <citation type="journal article" date="2011" name="Stand. Genomic Sci.">
        <title>Complete genome sequence of Staphylothermus hellenicus P8.</title>
        <authorList>
            <person name="Anderson I."/>
            <person name="Wirth R."/>
            <person name="Lucas S."/>
            <person name="Copeland A."/>
            <person name="Lapidus A."/>
            <person name="Cheng J.F."/>
            <person name="Goodwin L."/>
            <person name="Pitluck S."/>
            <person name="Davenport K."/>
            <person name="Detter J.C."/>
            <person name="Han C."/>
            <person name="Tapia R."/>
            <person name="Land M."/>
            <person name="Hauser L."/>
            <person name="Pati A."/>
            <person name="Mikhailova N."/>
            <person name="Woyke T."/>
            <person name="Klenk H.P."/>
            <person name="Kyrpides N."/>
            <person name="Ivanova N."/>
        </authorList>
    </citation>
    <scope>NUCLEOTIDE SEQUENCE [LARGE SCALE GENOMIC DNA]</scope>
    <source>
        <strain evidence="5">DSM 12710 / JCM 10830 / BK20S6-10-b1 / P8</strain>
    </source>
</reference>